<feature type="binding site" evidence="12">
    <location>
        <position position="459"/>
    </location>
    <ligand>
        <name>Mg(2+)</name>
        <dbReference type="ChEBI" id="CHEBI:18420"/>
    </ligand>
</feature>
<evidence type="ECO:0000256" key="9">
    <source>
        <dbReference type="ARBA" id="ARBA00023242"/>
    </source>
</evidence>
<evidence type="ECO:0000256" key="10">
    <source>
        <dbReference type="ARBA" id="ARBA00060880"/>
    </source>
</evidence>
<dbReference type="Proteomes" id="UP001515500">
    <property type="component" value="Chromosome 11"/>
</dbReference>
<dbReference type="GO" id="GO:0001664">
    <property type="term" value="F:G protein-coupled receptor binding"/>
    <property type="evidence" value="ECO:0007669"/>
    <property type="project" value="TreeGrafter"/>
</dbReference>
<evidence type="ECO:0000256" key="13">
    <source>
        <dbReference type="SAM" id="MobiDB-lite"/>
    </source>
</evidence>
<dbReference type="PROSITE" id="PS51882">
    <property type="entry name" value="G_ALPHA"/>
    <property type="match status" value="1"/>
</dbReference>
<keyword evidence="3 11" id="KW-0547">Nucleotide-binding</keyword>
<evidence type="ECO:0000256" key="1">
    <source>
        <dbReference type="ARBA" id="ARBA00004123"/>
    </source>
</evidence>
<feature type="binding site" evidence="11">
    <location>
        <position position="811"/>
    </location>
    <ligand>
        <name>GTP</name>
        <dbReference type="ChEBI" id="CHEBI:37565"/>
    </ligand>
</feature>
<name>A0AB40C9G4_DIOCR</name>
<dbReference type="GO" id="GO:0005634">
    <property type="term" value="C:nucleus"/>
    <property type="evidence" value="ECO:0007669"/>
    <property type="project" value="UniProtKB-SubCell"/>
</dbReference>
<keyword evidence="14" id="KW-1185">Reference proteome</keyword>
<feature type="binding site" evidence="12">
    <location>
        <position position="630"/>
    </location>
    <ligand>
        <name>Mg(2+)</name>
        <dbReference type="ChEBI" id="CHEBI:18420"/>
    </ligand>
</feature>
<dbReference type="SUPFAM" id="SSF52540">
    <property type="entry name" value="P-loop containing nucleoside triphosphate hydrolases"/>
    <property type="match status" value="1"/>
</dbReference>
<dbReference type="AlphaFoldDB" id="A0AB40C9G4"/>
<keyword evidence="8" id="KW-0807">Transducer</keyword>
<dbReference type="CDD" id="cd00066">
    <property type="entry name" value="G-alpha"/>
    <property type="match status" value="1"/>
</dbReference>
<evidence type="ECO:0000313" key="14">
    <source>
        <dbReference type="Proteomes" id="UP001515500"/>
    </source>
</evidence>
<keyword evidence="5" id="KW-0862">Zinc</keyword>
<dbReference type="FunFam" id="1.10.400.10:FF:000005">
    <property type="entry name" value="Extra-large guanine nucleotide-binding protein 3"/>
    <property type="match status" value="1"/>
</dbReference>
<evidence type="ECO:0000256" key="3">
    <source>
        <dbReference type="ARBA" id="ARBA00022741"/>
    </source>
</evidence>
<dbReference type="GeneID" id="120272643"/>
<feature type="compositionally biased region" description="Low complexity" evidence="13">
    <location>
        <begin position="105"/>
        <end position="142"/>
    </location>
</feature>
<dbReference type="PANTHER" id="PTHR10218:SF334">
    <property type="entry name" value="EXTRA-LARGE GUANINE NUCLEOTIDE-BINDING PROTEIN 3"/>
    <property type="match status" value="1"/>
</dbReference>
<comment type="subcellular location">
    <subcellularLocation>
        <location evidence="1">Nucleus</location>
    </subcellularLocation>
</comment>
<evidence type="ECO:0000256" key="11">
    <source>
        <dbReference type="PIRSR" id="PIRSR601019-1"/>
    </source>
</evidence>
<gene>
    <name evidence="15" type="primary">LOC120272643</name>
</gene>
<sequence>MAKTSQEKEWQEMLRRMLPPGMPMPEGNTNLDYSIALEYDGPPVSYDLPQVDPVDLSYSAIPTAEPVTNSQRSFNGVDAPVVDPIPSPVSRIAHENGSPSHSRHVSVSSVSVASALQNQESPSRSVSESAGSSHSSPSSLPLNLPIETRRVSIVTFENVEKSEAKDLYLERSTSTHYVGVSRREKRRRACYRCGKRKWESKESCLVCDARYCCYCVLRAMGSMPEGRKCVTCIGQPIDEFKRFKLGKSSRMLSRLLSPLEVRQILKAEKECPANQLRPDQLVVNGCPLRPEEMAELLSCPLPPQKLKPGRYWYDKESGLWGKEGQKPDRVISSNLNFTGKLAADASNGNTQVYINGREITNVELKVLRLANVQCPRDTHFWVYHDGRYEEEGQNNIKGNIWKKASTRLLCSLVSLPVLHASSPGTKDEAPYSARTVPDYLEHKRIHKLLLLGPQGSGTSTIFKQAKFLYGNKFTLEELDNIKLMIQSNMYKYLSILLEGRERFEEEALSRLKATDSNGRASSNGEDEGETSGPVQCVYSINGKLKQFSDWLLDIIAMGDLDAFFPAATREYAPVVDEMWKDPAIQETYKRRNELHFLPDVAEYFLSRAIQVSSNEYEPSEKDILYAEGVTQGNGLAFIEFSLDDRSPMSESFDENPDIHSQPLTRYQLIRISAKGMNEGCKWMEMFEDARTVIFCVALSDYDQLAVPVHGSCKPLQNKMMQTKELFENTVKQSCLRDTPFVLVLNKYDLFEEKISRVPLSTCEWFDDFSPVRTHHNQQYLAHQAYYYIAMKFKDLYSSLTNQKLFVWQARARDRPTVDEGFKYIREVLKWDEEKDGACYHEDSFFSTTELSSSPFIRQE</sequence>
<protein>
    <submittedName>
        <fullName evidence="15">Extra-large guanine nucleotide-binding protein 3-like</fullName>
    </submittedName>
</protein>
<evidence type="ECO:0000256" key="2">
    <source>
        <dbReference type="ARBA" id="ARBA00022723"/>
    </source>
</evidence>
<dbReference type="GO" id="GO:0031683">
    <property type="term" value="F:G-protein beta/gamma-subunit complex binding"/>
    <property type="evidence" value="ECO:0007669"/>
    <property type="project" value="InterPro"/>
</dbReference>
<evidence type="ECO:0000256" key="8">
    <source>
        <dbReference type="ARBA" id="ARBA00023224"/>
    </source>
</evidence>
<dbReference type="Pfam" id="PF00503">
    <property type="entry name" value="G-alpha"/>
    <property type="match status" value="1"/>
</dbReference>
<dbReference type="PANTHER" id="PTHR10218">
    <property type="entry name" value="GTP-BINDING PROTEIN ALPHA SUBUNIT"/>
    <property type="match status" value="1"/>
</dbReference>
<dbReference type="FunFam" id="3.40.50.300:FF:001044">
    <property type="entry name" value="Extra-large guanine nucleotide-binding protein 3"/>
    <property type="match status" value="1"/>
</dbReference>
<dbReference type="GO" id="GO:0007188">
    <property type="term" value="P:adenylate cyclase-modulating G protein-coupled receptor signaling pathway"/>
    <property type="evidence" value="ECO:0007669"/>
    <property type="project" value="TreeGrafter"/>
</dbReference>
<keyword evidence="2 12" id="KW-0479">Metal-binding</keyword>
<dbReference type="GO" id="GO:0005525">
    <property type="term" value="F:GTP binding"/>
    <property type="evidence" value="ECO:0007669"/>
    <property type="project" value="UniProtKB-KW"/>
</dbReference>
<dbReference type="SUPFAM" id="SSF47895">
    <property type="entry name" value="Transducin (alpha subunit), insertion domain"/>
    <property type="match status" value="1"/>
</dbReference>
<dbReference type="GO" id="GO:0005737">
    <property type="term" value="C:cytoplasm"/>
    <property type="evidence" value="ECO:0007669"/>
    <property type="project" value="TreeGrafter"/>
</dbReference>
<dbReference type="Gene3D" id="1.10.400.10">
    <property type="entry name" value="GI Alpha 1, domain 2-like"/>
    <property type="match status" value="1"/>
</dbReference>
<feature type="region of interest" description="Disordered" evidence="13">
    <location>
        <begin position="85"/>
        <end position="142"/>
    </location>
</feature>
<dbReference type="PRINTS" id="PR00318">
    <property type="entry name" value="GPROTEINA"/>
</dbReference>
<evidence type="ECO:0000313" key="15">
    <source>
        <dbReference type="RefSeq" id="XP_039135447.1"/>
    </source>
</evidence>
<keyword evidence="9" id="KW-0539">Nucleus</keyword>
<keyword evidence="7 11" id="KW-0342">GTP-binding</keyword>
<reference evidence="15" key="1">
    <citation type="submission" date="2025-08" db="UniProtKB">
        <authorList>
            <consortium name="RefSeq"/>
        </authorList>
    </citation>
    <scope>IDENTIFICATION</scope>
</reference>
<keyword evidence="4" id="KW-0863">Zinc-finger</keyword>
<accession>A0AB40C9G4</accession>
<evidence type="ECO:0000256" key="5">
    <source>
        <dbReference type="ARBA" id="ARBA00022833"/>
    </source>
</evidence>
<evidence type="ECO:0000256" key="6">
    <source>
        <dbReference type="ARBA" id="ARBA00022837"/>
    </source>
</evidence>
<dbReference type="Gene3D" id="3.40.50.300">
    <property type="entry name" value="P-loop containing nucleotide triphosphate hydrolases"/>
    <property type="match status" value="1"/>
</dbReference>
<dbReference type="GO" id="GO:2000280">
    <property type="term" value="P:regulation of root development"/>
    <property type="evidence" value="ECO:0007669"/>
    <property type="project" value="EnsemblPlants"/>
</dbReference>
<evidence type="ECO:0000256" key="7">
    <source>
        <dbReference type="ARBA" id="ARBA00023134"/>
    </source>
</evidence>
<dbReference type="RefSeq" id="XP_039135447.1">
    <property type="nucleotide sequence ID" value="XM_039279513.1"/>
</dbReference>
<evidence type="ECO:0000256" key="12">
    <source>
        <dbReference type="PIRSR" id="PIRSR601019-2"/>
    </source>
</evidence>
<comment type="similarity">
    <text evidence="10">Belongs to the G-alpha family. XLG subfamily.</text>
</comment>
<dbReference type="GO" id="GO:0003924">
    <property type="term" value="F:GTPase activity"/>
    <property type="evidence" value="ECO:0007669"/>
    <property type="project" value="EnsemblPlants"/>
</dbReference>
<keyword evidence="12" id="KW-0460">Magnesium</keyword>
<dbReference type="GO" id="GO:0009617">
    <property type="term" value="P:response to bacterium"/>
    <property type="evidence" value="ECO:0007669"/>
    <property type="project" value="EnsemblPlants"/>
</dbReference>
<dbReference type="SMART" id="SM00275">
    <property type="entry name" value="G_alpha"/>
    <property type="match status" value="1"/>
</dbReference>
<proteinExistence type="inferred from homology"/>
<feature type="binding site" evidence="11">
    <location>
        <begin position="624"/>
        <end position="630"/>
    </location>
    <ligand>
        <name>GTP</name>
        <dbReference type="ChEBI" id="CHEBI:37565"/>
    </ligand>
</feature>
<dbReference type="GO" id="GO:0008270">
    <property type="term" value="F:zinc ion binding"/>
    <property type="evidence" value="ECO:0007669"/>
    <property type="project" value="UniProtKB-KW"/>
</dbReference>
<feature type="binding site" evidence="11">
    <location>
        <begin position="745"/>
        <end position="748"/>
    </location>
    <ligand>
        <name>GTP</name>
        <dbReference type="ChEBI" id="CHEBI:37565"/>
    </ligand>
</feature>
<dbReference type="InterPro" id="IPR011025">
    <property type="entry name" value="GproteinA_insert"/>
</dbReference>
<organism evidence="14 15">
    <name type="scientific">Dioscorea cayennensis subsp. rotundata</name>
    <name type="common">White Guinea yam</name>
    <name type="synonym">Dioscorea rotundata</name>
    <dbReference type="NCBI Taxonomy" id="55577"/>
    <lineage>
        <taxon>Eukaryota</taxon>
        <taxon>Viridiplantae</taxon>
        <taxon>Streptophyta</taxon>
        <taxon>Embryophyta</taxon>
        <taxon>Tracheophyta</taxon>
        <taxon>Spermatophyta</taxon>
        <taxon>Magnoliopsida</taxon>
        <taxon>Liliopsida</taxon>
        <taxon>Dioscoreales</taxon>
        <taxon>Dioscoreaceae</taxon>
        <taxon>Dioscorea</taxon>
    </lineage>
</organism>
<dbReference type="InterPro" id="IPR027417">
    <property type="entry name" value="P-loop_NTPase"/>
</dbReference>
<dbReference type="GO" id="GO:0005834">
    <property type="term" value="C:heterotrimeric G-protein complex"/>
    <property type="evidence" value="ECO:0007669"/>
    <property type="project" value="TreeGrafter"/>
</dbReference>
<dbReference type="GO" id="GO:0009723">
    <property type="term" value="P:response to ethylene"/>
    <property type="evidence" value="ECO:0007669"/>
    <property type="project" value="EnsemblPlants"/>
</dbReference>
<dbReference type="InterPro" id="IPR001019">
    <property type="entry name" value="Gprotein_alpha_su"/>
</dbReference>
<keyword evidence="6" id="KW-0106">Calcium</keyword>
<evidence type="ECO:0000256" key="4">
    <source>
        <dbReference type="ARBA" id="ARBA00022771"/>
    </source>
</evidence>